<dbReference type="EMBL" id="FOGW01000010">
    <property type="protein sequence ID" value="SER78475.1"/>
    <property type="molecule type" value="Genomic_DNA"/>
</dbReference>
<feature type="transmembrane region" description="Helical" evidence="1">
    <location>
        <begin position="58"/>
        <end position="79"/>
    </location>
</feature>
<evidence type="ECO:0008006" key="4">
    <source>
        <dbReference type="Google" id="ProtNLM"/>
    </source>
</evidence>
<evidence type="ECO:0000256" key="1">
    <source>
        <dbReference type="SAM" id="Phobius"/>
    </source>
</evidence>
<evidence type="ECO:0000313" key="2">
    <source>
        <dbReference type="EMBL" id="SER78475.1"/>
    </source>
</evidence>
<keyword evidence="1" id="KW-1133">Transmembrane helix</keyword>
<protein>
    <recommendedName>
        <fullName evidence="4">SdpI/YhfL protein family protein</fullName>
    </recommendedName>
</protein>
<keyword evidence="1" id="KW-0472">Membrane</keyword>
<feature type="transmembrane region" description="Helical" evidence="1">
    <location>
        <begin position="6"/>
        <end position="26"/>
    </location>
</feature>
<evidence type="ECO:0000313" key="3">
    <source>
        <dbReference type="Proteomes" id="UP000182471"/>
    </source>
</evidence>
<accession>A0A1H9S1G8</accession>
<feature type="transmembrane region" description="Helical" evidence="1">
    <location>
        <begin position="85"/>
        <end position="104"/>
    </location>
</feature>
<dbReference type="RefSeq" id="WP_022750030.1">
    <property type="nucleotide sequence ID" value="NZ_FOGW01000010.1"/>
</dbReference>
<organism evidence="2 3">
    <name type="scientific">Lachnobacterium bovis</name>
    <dbReference type="NCBI Taxonomy" id="140626"/>
    <lineage>
        <taxon>Bacteria</taxon>
        <taxon>Bacillati</taxon>
        <taxon>Bacillota</taxon>
        <taxon>Clostridia</taxon>
        <taxon>Lachnospirales</taxon>
        <taxon>Lachnospiraceae</taxon>
        <taxon>Lachnobacterium</taxon>
    </lineage>
</organism>
<keyword evidence="3" id="KW-1185">Reference proteome</keyword>
<proteinExistence type="predicted"/>
<sequence length="144" mass="16565">MAATIIYFTIYTFCTLIFVLIGVASYHSVDPVAINSNEIPPKKDELLDVSKWNHAHGWLWISFSIMFFLTGIIFKFTITHYSNEAIQVCIYMLLVGLEIAWIEIRHKMLKRKLIIKNTLSTSEKNLSATNITNNYNDSNNKSDN</sequence>
<dbReference type="Proteomes" id="UP000182471">
    <property type="component" value="Unassembled WGS sequence"/>
</dbReference>
<reference evidence="3" key="1">
    <citation type="submission" date="2016-10" db="EMBL/GenBank/DDBJ databases">
        <authorList>
            <person name="Varghese N."/>
            <person name="Submissions S."/>
        </authorList>
    </citation>
    <scope>NUCLEOTIDE SEQUENCE [LARGE SCALE GENOMIC DNA]</scope>
    <source>
        <strain evidence="3">S1b</strain>
    </source>
</reference>
<keyword evidence="1" id="KW-0812">Transmembrane</keyword>
<dbReference type="AlphaFoldDB" id="A0A1H9S1G8"/>
<name>A0A1H9S1G8_9FIRM</name>
<gene>
    <name evidence="2" type="ORF">SAMN02910429_01077</name>
</gene>